<proteinExistence type="predicted"/>
<reference evidence="3" key="1">
    <citation type="submission" date="2025-08" db="UniProtKB">
        <authorList>
            <consortium name="RefSeq"/>
        </authorList>
    </citation>
    <scope>IDENTIFICATION</scope>
</reference>
<dbReference type="Proteomes" id="UP000515154">
    <property type="component" value="Linkage group LG5"/>
</dbReference>
<dbReference type="PANTHER" id="PTHR21590">
    <property type="entry name" value="SEA DOMAIN-CONTAINING PROTEIN"/>
    <property type="match status" value="1"/>
</dbReference>
<organism evidence="2 3">
    <name type="scientific">Octopus sinensis</name>
    <name type="common">East Asian common octopus</name>
    <dbReference type="NCBI Taxonomy" id="2607531"/>
    <lineage>
        <taxon>Eukaryota</taxon>
        <taxon>Metazoa</taxon>
        <taxon>Spiralia</taxon>
        <taxon>Lophotrochozoa</taxon>
        <taxon>Mollusca</taxon>
        <taxon>Cephalopoda</taxon>
        <taxon>Coleoidea</taxon>
        <taxon>Octopodiformes</taxon>
        <taxon>Octopoda</taxon>
        <taxon>Incirrata</taxon>
        <taxon>Octopodidae</taxon>
        <taxon>Octopus</taxon>
    </lineage>
</organism>
<evidence type="ECO:0000313" key="3">
    <source>
        <dbReference type="RefSeq" id="XP_036358606.1"/>
    </source>
</evidence>
<gene>
    <name evidence="3" type="primary">LOC115212170</name>
</gene>
<accession>A0A7E6ESG4</accession>
<dbReference type="InterPro" id="IPR024606">
    <property type="entry name" value="KIAA1549"/>
</dbReference>
<dbReference type="PANTHER" id="PTHR21590:SF6">
    <property type="entry name" value="SEA DOMAIN-CONTAINING PROTEIN"/>
    <property type="match status" value="1"/>
</dbReference>
<dbReference type="KEGG" id="osn:115212170"/>
<dbReference type="Pfam" id="PF12877">
    <property type="entry name" value="KIAA1549"/>
    <property type="match status" value="1"/>
</dbReference>
<keyword evidence="2" id="KW-1185">Reference proteome</keyword>
<sequence>MVSSDDIFKTSQLLIIIFWIIFNSQVQCHKLPPDSSSELLPSYSLPSSLFTIFDKSKDDRTSGILMYFKDDASSVETSVNLFSSFTQAQTKSFLQQYQLEVLLSPSSSSYFQSSSSILLSSNNLQTNGPSISLASSLVTACLSISMFNSLTANIEDPNNLHSIGISQTEFVSEGDSSISDMFNPYFQPLDNFFPVSNSLLLDSTSQILKSILALENLNDSMALENFPVLKMKPLMKEQNINQSKFDSQIYTISTGVSSLNINSRLLNINTSYVYSFKQQPHTQINSDSPFDEMMSESQIFSSSFALKSSQPYISPIFQTTSKLLSETQTRSDFDLNAKQYFTQKNFYSLSTLKDLITKKSGSTETENLHGALIIYSTQQMLWANSKTESMSPYKCDQTKLFVLHPSQSQISQIDEIESLYPINKNQIFLYNDHFLGSFQSAISQSYLSPFKHFTTNERPFSDLKFSLSGNTFASVNDPASSTFRRPITNSLESNSLHQPKFIKLTISQLISAYFDESQIHFDSKELLYMATAAAISEIPQQQAKWLSNSFNFQKSFHNNLYQSIIPMSHFNDNQSLLPSLKSEIWDVSNEFWKSKLEPVIMKSPEANLFGSNSDNLVPTLRHRTTDIVNPTQSMLQYFLENLYTESMTIDEFDTKESPHLSNTEILEPSEAVSLVNVEDLLLRTLQNIFPSFVSLGKTNTDTSFTSSSEELFHLLNSGLSFHTQPSHSMELLQPSTHTYIPITDLSELSLASSQIQMPLSFQSPVNFDLMNKFSSPNMIFYSDSEQILQTSPENFQPSLTMTKSNVFSEGHDSYVYDSLRSKLEIITAPKDSFDKTQSYSNHVISSHIPELIDSYSSSSTLEIPENIYFSKSLLPLTSLKNLISTSLTPEVIYSNPFLPNSIQFDDPKFSLYSLEIIEISSMIDQFTQELPLITPPVFGNTIESNFKYSPTTSTSSQSSDFISSTENGNTSILASSYSSNSVNPVYDSSMINVAVTNFTMHNSLVSTLHSDIDYQLESIYSSSESVYLYSSQIPLFVLSSFISEDKESNHLIPEFSYLYSSQTSMLVSSSFISKDNSNPKSSSNISNSSLFTSSNLTLSSKQMATLLISNYTLASINTNTSTKQESLNNNNSETKRISNLLTATESSSMQKTEFYVSTSSVLEMSSRNMQLNNSLYFQHFWIVTIIKVRSDIDVNSFEFKHGMEERLARSYVEAYKRGEHILNGTYRPLRKKRFAVVKDIALQIMKIVHFNHGTSQNVSLVYYMEKNGRPVPAKDAIKHMNLIQLQELAIYLNHVVVLRAEAYLKTPDGKYTENWIIGVVLGSVAVVLLFMWCVLFIFFKCFRHPPLKIQEVKPINSCLASSLQEIKCNPELVPEDLISKKENQRSLEERDSLKNQNEIEKHYVKIPLEEMSKPKNIKKSSNKKSCKIVSEEQEVPVKNKKLKAKLAQSVGSTKDYDEKPLKFGNFDQNMEKSKNNEDVSSSCYVNLPPIPSHISLVATKPKFDKACCERRQNLQQQELQMQQDLSPNELYINLNAECEEIGCAECNRSNYTRKNKRKVFKQRKCNLRHASDVNSFKESSLNELYDDDKLWRRQPDTLQQTCVKMHNLLDDAFQLISMNLPQQNLKNISSGDQSNFPRRNINEKQRCQHHKKSITEQVLINRKPFMSQSFHEPNHEMQHVPKYSQYQQCKCAPQLGYSRYNISPSWNKAGDELSKISSDEAWIPFMAPNKDCFDHKHSEKPLMHSTQHFPENHKEKNLIPGINNFCCSTQSSTYYFPHLSNSTSYSAARHQLCPHRQVATSLDISTNQLRTIGSKIPNFSSKNSNKISTVQQFSRFSPQTSSSNQSFLRQKISQKATDDEIDAIYKNIKPNTSQPLIQSIREELMTASAYNNEINSFNILE</sequence>
<name>A0A7E6ESG4_9MOLL</name>
<evidence type="ECO:0000313" key="2">
    <source>
        <dbReference type="Proteomes" id="UP000515154"/>
    </source>
</evidence>
<keyword evidence="1" id="KW-0812">Transmembrane</keyword>
<protein>
    <submittedName>
        <fullName evidence="3">Uncharacterized protein LOC115212170 isoform X1</fullName>
    </submittedName>
</protein>
<dbReference type="RefSeq" id="XP_036358606.1">
    <property type="nucleotide sequence ID" value="XM_036502713.1"/>
</dbReference>
<evidence type="ECO:0000256" key="1">
    <source>
        <dbReference type="SAM" id="Phobius"/>
    </source>
</evidence>
<feature type="transmembrane region" description="Helical" evidence="1">
    <location>
        <begin position="1315"/>
        <end position="1339"/>
    </location>
</feature>
<keyword evidence="1" id="KW-0472">Membrane</keyword>
<keyword evidence="1" id="KW-1133">Transmembrane helix</keyword>